<accession>A0A2S0NGS3</accession>
<evidence type="ECO:0008006" key="3">
    <source>
        <dbReference type="Google" id="ProtNLM"/>
    </source>
</evidence>
<organism evidence="1 2">
    <name type="scientific">Phreatobacter cathodiphilus</name>
    <dbReference type="NCBI Taxonomy" id="1868589"/>
    <lineage>
        <taxon>Bacteria</taxon>
        <taxon>Pseudomonadati</taxon>
        <taxon>Pseudomonadota</taxon>
        <taxon>Alphaproteobacteria</taxon>
        <taxon>Hyphomicrobiales</taxon>
        <taxon>Phreatobacteraceae</taxon>
        <taxon>Phreatobacter</taxon>
    </lineage>
</organism>
<reference evidence="1 2" key="1">
    <citation type="submission" date="2018-03" db="EMBL/GenBank/DDBJ databases">
        <title>Genome sequencing of Phreatobacter sp.</title>
        <authorList>
            <person name="Kim S.-J."/>
            <person name="Heo J."/>
            <person name="Kwon S.-W."/>
        </authorList>
    </citation>
    <scope>NUCLEOTIDE SEQUENCE [LARGE SCALE GENOMIC DNA]</scope>
    <source>
        <strain evidence="1 2">S-12</strain>
    </source>
</reference>
<name>A0A2S0NGS3_9HYPH</name>
<proteinExistence type="predicted"/>
<dbReference type="AlphaFoldDB" id="A0A2S0NGS3"/>
<dbReference type="KEGG" id="phr:C6569_21155"/>
<dbReference type="Proteomes" id="UP000237889">
    <property type="component" value="Chromosome"/>
</dbReference>
<dbReference type="EMBL" id="CP027668">
    <property type="protein sequence ID" value="AVO47348.1"/>
    <property type="molecule type" value="Genomic_DNA"/>
</dbReference>
<sequence>MAAVVTPHIAGSLRLYRREGARLEEVARLDGVTNHVIGSRDLDLGRISDIDGDGAPEIVLPSLDRLRLVAVSFAGGSGRIVASVPLPAPLIRLEPMNDAWAVVHLQDRRTLTVDLKRS</sequence>
<protein>
    <recommendedName>
        <fullName evidence="3">VCBS repeat-containing protein</fullName>
    </recommendedName>
</protein>
<evidence type="ECO:0000313" key="1">
    <source>
        <dbReference type="EMBL" id="AVO47348.1"/>
    </source>
</evidence>
<gene>
    <name evidence="1" type="ORF">C6569_21155</name>
</gene>
<evidence type="ECO:0000313" key="2">
    <source>
        <dbReference type="Proteomes" id="UP000237889"/>
    </source>
</evidence>
<keyword evidence="2" id="KW-1185">Reference proteome</keyword>